<dbReference type="CDD" id="cd18873">
    <property type="entry name" value="NUDIX_NadM_like"/>
    <property type="match status" value="1"/>
</dbReference>
<gene>
    <name evidence="4" type="ORF">D1164_23050</name>
</gene>
<dbReference type="InterPro" id="IPR000086">
    <property type="entry name" value="NUDIX_hydrolase_dom"/>
</dbReference>
<accession>A0A399CRG5</accession>
<dbReference type="PANTHER" id="PTHR43736">
    <property type="entry name" value="ADP-RIBOSE PYROPHOSPHATASE"/>
    <property type="match status" value="1"/>
</dbReference>
<dbReference type="InterPro" id="IPR020084">
    <property type="entry name" value="NUDIX_hydrolase_CS"/>
</dbReference>
<dbReference type="Proteomes" id="UP000266441">
    <property type="component" value="Unassembled WGS sequence"/>
</dbReference>
<evidence type="ECO:0000313" key="5">
    <source>
        <dbReference type="Proteomes" id="UP000266441"/>
    </source>
</evidence>
<sequence>MYTYKYPRPALTVDALVYVKENNLVWVLLIQRGQEPFKEKWALPGGFVDMDELLETACKRELLEETGLKVDRMKQFKTFDAVDRDPRHRTISVVFSVELSEKEKVTGGDDAARAAWFSLDDLPEMAFDHQKILSEFFKLERT</sequence>
<evidence type="ECO:0000313" key="4">
    <source>
        <dbReference type="EMBL" id="RIH62784.1"/>
    </source>
</evidence>
<evidence type="ECO:0000256" key="2">
    <source>
        <dbReference type="RuleBase" id="RU003476"/>
    </source>
</evidence>
<comment type="caution">
    <text evidence="4">The sequence shown here is derived from an EMBL/GenBank/DDBJ whole genome shotgun (WGS) entry which is preliminary data.</text>
</comment>
<dbReference type="GO" id="GO:0016787">
    <property type="term" value="F:hydrolase activity"/>
    <property type="evidence" value="ECO:0007669"/>
    <property type="project" value="UniProtKB-KW"/>
</dbReference>
<dbReference type="PROSITE" id="PS00893">
    <property type="entry name" value="NUDIX_BOX"/>
    <property type="match status" value="1"/>
</dbReference>
<keyword evidence="5" id="KW-1185">Reference proteome</keyword>
<evidence type="ECO:0000256" key="1">
    <source>
        <dbReference type="ARBA" id="ARBA00022801"/>
    </source>
</evidence>
<dbReference type="SUPFAM" id="SSF55811">
    <property type="entry name" value="Nudix"/>
    <property type="match status" value="1"/>
</dbReference>
<dbReference type="PANTHER" id="PTHR43736:SF1">
    <property type="entry name" value="DIHYDRONEOPTERIN TRIPHOSPHATE DIPHOSPHATASE"/>
    <property type="match status" value="1"/>
</dbReference>
<reference evidence="4 5" key="1">
    <citation type="journal article" date="2015" name="Int. J. Syst. Evol. Microbiol.">
        <title>Mariniphaga sediminis sp. nov., isolated from coastal sediment.</title>
        <authorList>
            <person name="Wang F.Q."/>
            <person name="Shen Q.Y."/>
            <person name="Chen G.J."/>
            <person name="Du Z.J."/>
        </authorList>
    </citation>
    <scope>NUCLEOTIDE SEQUENCE [LARGE SCALE GENOMIC DNA]</scope>
    <source>
        <strain evidence="4 5">SY21</strain>
    </source>
</reference>
<dbReference type="EMBL" id="QWET01000037">
    <property type="protein sequence ID" value="RIH62784.1"/>
    <property type="molecule type" value="Genomic_DNA"/>
</dbReference>
<organism evidence="4 5">
    <name type="scientific">Mariniphaga sediminis</name>
    <dbReference type="NCBI Taxonomy" id="1628158"/>
    <lineage>
        <taxon>Bacteria</taxon>
        <taxon>Pseudomonadati</taxon>
        <taxon>Bacteroidota</taxon>
        <taxon>Bacteroidia</taxon>
        <taxon>Marinilabiliales</taxon>
        <taxon>Prolixibacteraceae</taxon>
        <taxon>Mariniphaga</taxon>
    </lineage>
</organism>
<dbReference type="OrthoDB" id="9786141at2"/>
<evidence type="ECO:0000259" key="3">
    <source>
        <dbReference type="PROSITE" id="PS51462"/>
    </source>
</evidence>
<keyword evidence="1 2" id="KW-0378">Hydrolase</keyword>
<dbReference type="InterPro" id="IPR015797">
    <property type="entry name" value="NUDIX_hydrolase-like_dom_sf"/>
</dbReference>
<comment type="similarity">
    <text evidence="2">Belongs to the Nudix hydrolase family.</text>
</comment>
<dbReference type="PROSITE" id="PS51462">
    <property type="entry name" value="NUDIX"/>
    <property type="match status" value="1"/>
</dbReference>
<dbReference type="InterPro" id="IPR020476">
    <property type="entry name" value="Nudix_hydrolase"/>
</dbReference>
<dbReference type="RefSeq" id="WP_119352265.1">
    <property type="nucleotide sequence ID" value="NZ_QWET01000037.1"/>
</dbReference>
<protein>
    <submittedName>
        <fullName evidence="4">NUDIX hydrolase</fullName>
    </submittedName>
</protein>
<name>A0A399CRG5_9BACT</name>
<dbReference type="Pfam" id="PF00293">
    <property type="entry name" value="NUDIX"/>
    <property type="match status" value="1"/>
</dbReference>
<proteinExistence type="inferred from homology"/>
<dbReference type="AlphaFoldDB" id="A0A399CRG5"/>
<feature type="domain" description="Nudix hydrolase" evidence="3">
    <location>
        <begin position="8"/>
        <end position="139"/>
    </location>
</feature>
<dbReference type="Gene3D" id="3.90.79.10">
    <property type="entry name" value="Nucleoside Triphosphate Pyrophosphohydrolase"/>
    <property type="match status" value="1"/>
</dbReference>
<dbReference type="PRINTS" id="PR00502">
    <property type="entry name" value="NUDIXFAMILY"/>
</dbReference>